<organism evidence="2 3">
    <name type="scientific">Austropuccinia psidii MF-1</name>
    <dbReference type="NCBI Taxonomy" id="1389203"/>
    <lineage>
        <taxon>Eukaryota</taxon>
        <taxon>Fungi</taxon>
        <taxon>Dikarya</taxon>
        <taxon>Basidiomycota</taxon>
        <taxon>Pucciniomycotina</taxon>
        <taxon>Pucciniomycetes</taxon>
        <taxon>Pucciniales</taxon>
        <taxon>Sphaerophragmiaceae</taxon>
        <taxon>Austropuccinia</taxon>
    </lineage>
</organism>
<gene>
    <name evidence="2" type="ORF">O181_039787</name>
</gene>
<evidence type="ECO:0000313" key="2">
    <source>
        <dbReference type="EMBL" id="MBW0500072.1"/>
    </source>
</evidence>
<reference evidence="2" key="1">
    <citation type="submission" date="2021-03" db="EMBL/GenBank/DDBJ databases">
        <title>Draft genome sequence of rust myrtle Austropuccinia psidii MF-1, a brazilian biotype.</title>
        <authorList>
            <person name="Quecine M.C."/>
            <person name="Pachon D.M.R."/>
            <person name="Bonatelli M.L."/>
            <person name="Correr F.H."/>
            <person name="Franceschini L.M."/>
            <person name="Leite T.F."/>
            <person name="Margarido G.R.A."/>
            <person name="Almeida C.A."/>
            <person name="Ferrarezi J.A."/>
            <person name="Labate C.A."/>
        </authorList>
    </citation>
    <scope>NUCLEOTIDE SEQUENCE</scope>
    <source>
        <strain evidence="2">MF-1</strain>
    </source>
</reference>
<dbReference type="EMBL" id="AVOT02015622">
    <property type="protein sequence ID" value="MBW0500072.1"/>
    <property type="molecule type" value="Genomic_DNA"/>
</dbReference>
<feature type="compositionally biased region" description="Basic and acidic residues" evidence="1">
    <location>
        <begin position="42"/>
        <end position="56"/>
    </location>
</feature>
<sequence length="143" mass="16593">MFFEKEFPSLKENQEFNFPLLITSWKDTKEEHFDCEEMAEEDEKKTLKDPEAEHSGSSDNYSDSLSLENSLPPAARQIKVIRPRHPTLINSDISESNILPHSSQKVTLLTEKELLIYTQALKSNYQKLWKEAIHKAIQSMLNL</sequence>
<dbReference type="AlphaFoldDB" id="A0A9Q3DHH1"/>
<comment type="caution">
    <text evidence="2">The sequence shown here is derived from an EMBL/GenBank/DDBJ whole genome shotgun (WGS) entry which is preliminary data.</text>
</comment>
<proteinExistence type="predicted"/>
<keyword evidence="3" id="KW-1185">Reference proteome</keyword>
<protein>
    <submittedName>
        <fullName evidence="2">Uncharacterized protein</fullName>
    </submittedName>
</protein>
<evidence type="ECO:0000256" key="1">
    <source>
        <dbReference type="SAM" id="MobiDB-lite"/>
    </source>
</evidence>
<dbReference type="OrthoDB" id="3059824at2759"/>
<evidence type="ECO:0000313" key="3">
    <source>
        <dbReference type="Proteomes" id="UP000765509"/>
    </source>
</evidence>
<feature type="compositionally biased region" description="Low complexity" evidence="1">
    <location>
        <begin position="57"/>
        <end position="68"/>
    </location>
</feature>
<accession>A0A9Q3DHH1</accession>
<feature type="region of interest" description="Disordered" evidence="1">
    <location>
        <begin position="35"/>
        <end position="68"/>
    </location>
</feature>
<name>A0A9Q3DHH1_9BASI</name>
<dbReference type="Proteomes" id="UP000765509">
    <property type="component" value="Unassembled WGS sequence"/>
</dbReference>